<organism evidence="5 6">
    <name type="scientific">Xylocopilactobacillus apicola</name>
    <dbReference type="NCBI Taxonomy" id="2932184"/>
    <lineage>
        <taxon>Bacteria</taxon>
        <taxon>Bacillati</taxon>
        <taxon>Bacillota</taxon>
        <taxon>Bacilli</taxon>
        <taxon>Lactobacillales</taxon>
        <taxon>Lactobacillaceae</taxon>
        <taxon>Xylocopilactobacillus</taxon>
    </lineage>
</organism>
<comment type="function">
    <text evidence="3">Catalyzes the phosphorylation of the 3'-hydroxyl group of dephosphocoenzyme A to form coenzyme A.</text>
</comment>
<comment type="similarity">
    <text evidence="3">Belongs to the CoaE family.</text>
</comment>
<proteinExistence type="inferred from homology"/>
<comment type="pathway">
    <text evidence="3">Cofactor biosynthesis; coenzyme A biosynthesis; CoA from (R)-pantothenate: step 5/5.</text>
</comment>
<dbReference type="EC" id="2.7.1.24" evidence="3 4"/>
<dbReference type="NCBIfam" id="TIGR00152">
    <property type="entry name" value="dephospho-CoA kinase"/>
    <property type="match status" value="1"/>
</dbReference>
<evidence type="ECO:0000256" key="2">
    <source>
        <dbReference type="ARBA" id="ARBA00022840"/>
    </source>
</evidence>
<comment type="subcellular location">
    <subcellularLocation>
        <location evidence="3">Cytoplasm</location>
    </subcellularLocation>
</comment>
<dbReference type="Pfam" id="PF01121">
    <property type="entry name" value="CoaE"/>
    <property type="match status" value="1"/>
</dbReference>
<keyword evidence="2 3" id="KW-0067">ATP-binding</keyword>
<evidence type="ECO:0000256" key="4">
    <source>
        <dbReference type="NCBIfam" id="TIGR00152"/>
    </source>
</evidence>
<dbReference type="CDD" id="cd02022">
    <property type="entry name" value="DPCK"/>
    <property type="match status" value="1"/>
</dbReference>
<keyword evidence="1 3" id="KW-0547">Nucleotide-binding</keyword>
<sequence>MSNSEVVGITGGIGTGKSFVASIIRSLGFMVLDSDQIAHRILTCDQNAIDKLCHFFGEGIVKKDGAIDRKALGTLVFGHPDQLEKLNKILDPFLRQTILAELKSAPKPVFIEIPLLYELHYENYVDQVIVVFADDRIALDRIQKRDHLDFATANKKLCAQLPIKEKIKRTKYIVDTTQSNVLEQVIAILQKIDLMKEDKSEMS</sequence>
<evidence type="ECO:0000256" key="3">
    <source>
        <dbReference type="HAMAP-Rule" id="MF_00376"/>
    </source>
</evidence>
<keyword evidence="3" id="KW-0173">Coenzyme A biosynthesis</keyword>
<dbReference type="KEGG" id="xap:XA3_09590"/>
<name>A0AAU9DWU8_9LACO</name>
<dbReference type="RefSeq" id="WP_317636417.1">
    <property type="nucleotide sequence ID" value="NZ_AP026802.1"/>
</dbReference>
<gene>
    <name evidence="3 5" type="primary">coaE</name>
    <name evidence="5" type="ORF">XA3_09590</name>
</gene>
<dbReference type="HAMAP" id="MF_00376">
    <property type="entry name" value="Dephospho_CoA_kinase"/>
    <property type="match status" value="1"/>
</dbReference>
<feature type="binding site" evidence="3">
    <location>
        <begin position="14"/>
        <end position="19"/>
    </location>
    <ligand>
        <name>ATP</name>
        <dbReference type="ChEBI" id="CHEBI:30616"/>
    </ligand>
</feature>
<protein>
    <recommendedName>
        <fullName evidence="3 4">Dephospho-CoA kinase</fullName>
        <ecNumber evidence="3 4">2.7.1.24</ecNumber>
    </recommendedName>
    <alternativeName>
        <fullName evidence="3">Dephosphocoenzyme A kinase</fullName>
    </alternativeName>
</protein>
<keyword evidence="3 5" id="KW-0418">Kinase</keyword>
<dbReference type="AlphaFoldDB" id="A0AAU9DWU8"/>
<accession>A0AAU9DWU8</accession>
<evidence type="ECO:0000256" key="1">
    <source>
        <dbReference type="ARBA" id="ARBA00022741"/>
    </source>
</evidence>
<dbReference type="Proteomes" id="UP001321861">
    <property type="component" value="Chromosome"/>
</dbReference>
<dbReference type="EMBL" id="AP026802">
    <property type="protein sequence ID" value="BDR58518.1"/>
    <property type="molecule type" value="Genomic_DNA"/>
</dbReference>
<evidence type="ECO:0000313" key="6">
    <source>
        <dbReference type="Proteomes" id="UP001321861"/>
    </source>
</evidence>
<dbReference type="PROSITE" id="PS51219">
    <property type="entry name" value="DPCK"/>
    <property type="match status" value="1"/>
</dbReference>
<dbReference type="InterPro" id="IPR027417">
    <property type="entry name" value="P-loop_NTPase"/>
</dbReference>
<keyword evidence="3" id="KW-0808">Transferase</keyword>
<dbReference type="PANTHER" id="PTHR10695:SF46">
    <property type="entry name" value="BIFUNCTIONAL COENZYME A SYNTHASE-RELATED"/>
    <property type="match status" value="1"/>
</dbReference>
<dbReference type="GO" id="GO:0015937">
    <property type="term" value="P:coenzyme A biosynthetic process"/>
    <property type="evidence" value="ECO:0007669"/>
    <property type="project" value="UniProtKB-UniRule"/>
</dbReference>
<reference evidence="5 6" key="1">
    <citation type="journal article" date="2023" name="Microbiol. Spectr.">
        <title>Symbiosis of Carpenter Bees with Uncharacterized Lactic Acid Bacteria Showing NAD Auxotrophy.</title>
        <authorList>
            <person name="Kawasaki S."/>
            <person name="Ozawa K."/>
            <person name="Mori T."/>
            <person name="Yamamoto A."/>
            <person name="Ito M."/>
            <person name="Ohkuma M."/>
            <person name="Sakamoto M."/>
            <person name="Matsutani M."/>
        </authorList>
    </citation>
    <scope>NUCLEOTIDE SEQUENCE [LARGE SCALE GENOMIC DNA]</scope>
    <source>
        <strain evidence="5 6">XA3</strain>
    </source>
</reference>
<dbReference type="PANTHER" id="PTHR10695">
    <property type="entry name" value="DEPHOSPHO-COA KINASE-RELATED"/>
    <property type="match status" value="1"/>
</dbReference>
<dbReference type="GO" id="GO:0005737">
    <property type="term" value="C:cytoplasm"/>
    <property type="evidence" value="ECO:0007669"/>
    <property type="project" value="UniProtKB-SubCell"/>
</dbReference>
<keyword evidence="6" id="KW-1185">Reference proteome</keyword>
<dbReference type="Gene3D" id="3.40.50.300">
    <property type="entry name" value="P-loop containing nucleotide triphosphate hydrolases"/>
    <property type="match status" value="1"/>
</dbReference>
<keyword evidence="3" id="KW-0963">Cytoplasm</keyword>
<dbReference type="GO" id="GO:0004140">
    <property type="term" value="F:dephospho-CoA kinase activity"/>
    <property type="evidence" value="ECO:0007669"/>
    <property type="project" value="UniProtKB-UniRule"/>
</dbReference>
<comment type="catalytic activity">
    <reaction evidence="3">
        <text>3'-dephospho-CoA + ATP = ADP + CoA + H(+)</text>
        <dbReference type="Rhea" id="RHEA:18245"/>
        <dbReference type="ChEBI" id="CHEBI:15378"/>
        <dbReference type="ChEBI" id="CHEBI:30616"/>
        <dbReference type="ChEBI" id="CHEBI:57287"/>
        <dbReference type="ChEBI" id="CHEBI:57328"/>
        <dbReference type="ChEBI" id="CHEBI:456216"/>
        <dbReference type="EC" id="2.7.1.24"/>
    </reaction>
</comment>
<dbReference type="GO" id="GO:0005524">
    <property type="term" value="F:ATP binding"/>
    <property type="evidence" value="ECO:0007669"/>
    <property type="project" value="UniProtKB-UniRule"/>
</dbReference>
<evidence type="ECO:0000313" key="5">
    <source>
        <dbReference type="EMBL" id="BDR58518.1"/>
    </source>
</evidence>
<dbReference type="SUPFAM" id="SSF52540">
    <property type="entry name" value="P-loop containing nucleoside triphosphate hydrolases"/>
    <property type="match status" value="1"/>
</dbReference>
<dbReference type="InterPro" id="IPR001977">
    <property type="entry name" value="Depp_CoAkinase"/>
</dbReference>